<name>A0A7G6YFW6_9MICO</name>
<dbReference type="InterPro" id="IPR000871">
    <property type="entry name" value="Beta-lactam_class-A"/>
</dbReference>
<evidence type="ECO:0000313" key="3">
    <source>
        <dbReference type="Proteomes" id="UP000515511"/>
    </source>
</evidence>
<feature type="domain" description="Beta-lactamase class A catalytic" evidence="1">
    <location>
        <begin position="167"/>
        <end position="281"/>
    </location>
</feature>
<reference evidence="3" key="1">
    <citation type="submission" date="2019-09" db="EMBL/GenBank/DDBJ databases">
        <title>Antimicrobial potential of Antarctic Bacteria.</title>
        <authorList>
            <person name="Benaud N."/>
            <person name="Edwards R.J."/>
            <person name="Ferrari B.C."/>
        </authorList>
    </citation>
    <scope>NUCLEOTIDE SEQUENCE [LARGE SCALE GENOMIC DNA]</scope>
    <source>
        <strain evidence="3">INR9</strain>
    </source>
</reference>
<dbReference type="GO" id="GO:0030655">
    <property type="term" value="P:beta-lactam antibiotic catabolic process"/>
    <property type="evidence" value="ECO:0007669"/>
    <property type="project" value="InterPro"/>
</dbReference>
<dbReference type="KEGG" id="lse:F1C12_21240"/>
<dbReference type="Proteomes" id="UP000515511">
    <property type="component" value="Chromosome"/>
</dbReference>
<dbReference type="InterPro" id="IPR045155">
    <property type="entry name" value="Beta-lactam_cat"/>
</dbReference>
<dbReference type="InterPro" id="IPR012338">
    <property type="entry name" value="Beta-lactam/transpept-like"/>
</dbReference>
<dbReference type="PANTHER" id="PTHR35333">
    <property type="entry name" value="BETA-LACTAMASE"/>
    <property type="match status" value="1"/>
</dbReference>
<dbReference type="GO" id="GO:0008800">
    <property type="term" value="F:beta-lactamase activity"/>
    <property type="evidence" value="ECO:0007669"/>
    <property type="project" value="InterPro"/>
</dbReference>
<evidence type="ECO:0000259" key="1">
    <source>
        <dbReference type="Pfam" id="PF13354"/>
    </source>
</evidence>
<sequence length="448" mass="48183">MTQLTMLAWSLVGCAVPSDIATGTSSPSNLSRTETRLHWIVDKLNSTEQLRGEDLAPELDTASFSPEDAERLLTYLNSVIRPQGPFVVVRFQRLPGGDDGLVALLRSRWGILTDLTFTSSTDGKVASWFFAASESIPPPATSFEEIKRRLKEISPETSLLVQRSRSGRQLTDVGLHSAEVKPMSSIFKLYVLGAVAAQVGDGTLSWKDQVVVSDDKKSPGTGTLRDTPAGTHISVHDAAKAMIGTSDNTAANILMDLVGEKALTRAVEDLGHHDPKLLSPFLSPHDMFGLTAGRNTDVAASWATSDQETKRAIIASLGEEHVEPSAMASDRAFWTQGLDWFASVEDISQAFRKLRLMVSKDPKLGEVLESTINGPAIDQLAFLSSKSGSAPGVQSTALMAELKDGTVVTAVAQVVLRDGVEMLDLRRDEISSLVADALRIASRRTSGG</sequence>
<dbReference type="EMBL" id="CP043641">
    <property type="protein sequence ID" value="QNE37381.1"/>
    <property type="molecule type" value="Genomic_DNA"/>
</dbReference>
<protein>
    <submittedName>
        <fullName evidence="2">Serine hydrolase</fullName>
    </submittedName>
</protein>
<gene>
    <name evidence="2" type="ORF">F1C12_21240</name>
</gene>
<evidence type="ECO:0000313" key="2">
    <source>
        <dbReference type="EMBL" id="QNE37381.1"/>
    </source>
</evidence>
<keyword evidence="2" id="KW-0378">Hydrolase</keyword>
<dbReference type="PANTHER" id="PTHR35333:SF5">
    <property type="entry name" value="CONSERVED LIPOPROTEIN LPQF-RELATED"/>
    <property type="match status" value="1"/>
</dbReference>
<dbReference type="Pfam" id="PF13354">
    <property type="entry name" value="Beta-lactamase2"/>
    <property type="match status" value="1"/>
</dbReference>
<accession>A0A7G6YFW6</accession>
<dbReference type="SUPFAM" id="SSF56601">
    <property type="entry name" value="beta-lactamase/transpeptidase-like"/>
    <property type="match status" value="1"/>
</dbReference>
<dbReference type="RefSeq" id="WP_185276791.1">
    <property type="nucleotide sequence ID" value="NZ_CP043641.1"/>
</dbReference>
<dbReference type="Gene3D" id="3.10.450.280">
    <property type="match status" value="1"/>
</dbReference>
<proteinExistence type="predicted"/>
<dbReference type="Gene3D" id="3.40.710.10">
    <property type="entry name" value="DD-peptidase/beta-lactamase superfamily"/>
    <property type="match status" value="1"/>
</dbReference>
<dbReference type="GO" id="GO:0046677">
    <property type="term" value="P:response to antibiotic"/>
    <property type="evidence" value="ECO:0007669"/>
    <property type="project" value="InterPro"/>
</dbReference>
<dbReference type="AlphaFoldDB" id="A0A7G6YFW6"/>
<organism evidence="2 3">
    <name type="scientific">Leifsonia shinshuensis</name>
    <dbReference type="NCBI Taxonomy" id="150026"/>
    <lineage>
        <taxon>Bacteria</taxon>
        <taxon>Bacillati</taxon>
        <taxon>Actinomycetota</taxon>
        <taxon>Actinomycetes</taxon>
        <taxon>Micrococcales</taxon>
        <taxon>Microbacteriaceae</taxon>
        <taxon>Leifsonia</taxon>
    </lineage>
</organism>